<dbReference type="Gene3D" id="1.25.40.10">
    <property type="entry name" value="Tetratricopeptide repeat domain"/>
    <property type="match status" value="1"/>
</dbReference>
<name>A0A8J3E5C4_9PROT</name>
<comment type="caution">
    <text evidence="1">The sequence shown here is derived from an EMBL/GenBank/DDBJ whole genome shotgun (WGS) entry which is preliminary data.</text>
</comment>
<evidence type="ECO:0000313" key="1">
    <source>
        <dbReference type="EMBL" id="GGF34682.1"/>
    </source>
</evidence>
<evidence type="ECO:0008006" key="3">
    <source>
        <dbReference type="Google" id="ProtNLM"/>
    </source>
</evidence>
<sequence length="262" mass="28158">MTTSDAGSLFQEGRLTAAVEAAGDAVRAAPGDASPRLLLAELLLYAGNLERADAVLEATTAVDPTLALVAAEFRQLLRAAVARRQVLHEGRVPEFLGEPTQAQAHLLEALTALRAGDAAAAETAALAAEAARPAVAGTTPDGDFADCRDADDLWSGTFEVLTTNGKYFWIPAERVVSLEFHAPKRPRDLFWRRCTMIVRDGPDGEVYLPALYDGAATDDDALRLGRRTEWSETAPVRGSGQRILLVGDDGIPFRQLTRMEFA</sequence>
<dbReference type="AlphaFoldDB" id="A0A8J3E5C4"/>
<dbReference type="EMBL" id="BMJQ01000013">
    <property type="protein sequence ID" value="GGF34682.1"/>
    <property type="molecule type" value="Genomic_DNA"/>
</dbReference>
<dbReference type="Proteomes" id="UP000646365">
    <property type="component" value="Unassembled WGS sequence"/>
</dbReference>
<evidence type="ECO:0000313" key="2">
    <source>
        <dbReference type="Proteomes" id="UP000646365"/>
    </source>
</evidence>
<organism evidence="1 2">
    <name type="scientific">Aliidongia dinghuensis</name>
    <dbReference type="NCBI Taxonomy" id="1867774"/>
    <lineage>
        <taxon>Bacteria</taxon>
        <taxon>Pseudomonadati</taxon>
        <taxon>Pseudomonadota</taxon>
        <taxon>Alphaproteobacteria</taxon>
        <taxon>Rhodospirillales</taxon>
        <taxon>Dongiaceae</taxon>
        <taxon>Aliidongia</taxon>
    </lineage>
</organism>
<dbReference type="SUPFAM" id="SSF144059">
    <property type="entry name" value="ImpE-like"/>
    <property type="match status" value="1"/>
</dbReference>
<accession>A0A8J3E5C4</accession>
<dbReference type="PIRSF" id="PIRSF029288">
    <property type="entry name" value="SciE_ImpE"/>
    <property type="match status" value="1"/>
</dbReference>
<dbReference type="Pfam" id="PF07024">
    <property type="entry name" value="ImpE"/>
    <property type="match status" value="1"/>
</dbReference>
<reference evidence="1" key="1">
    <citation type="journal article" date="2014" name="Int. J. Syst. Evol. Microbiol.">
        <title>Complete genome sequence of Corynebacterium casei LMG S-19264T (=DSM 44701T), isolated from a smear-ripened cheese.</title>
        <authorList>
            <consortium name="US DOE Joint Genome Institute (JGI-PGF)"/>
            <person name="Walter F."/>
            <person name="Albersmeier A."/>
            <person name="Kalinowski J."/>
            <person name="Ruckert C."/>
        </authorList>
    </citation>
    <scope>NUCLEOTIDE SEQUENCE</scope>
    <source>
        <strain evidence="1">CGMCC 1.15725</strain>
    </source>
</reference>
<dbReference type="Pfam" id="PF14559">
    <property type="entry name" value="TPR_19"/>
    <property type="match status" value="1"/>
</dbReference>
<dbReference type="InterPro" id="IPR011990">
    <property type="entry name" value="TPR-like_helical_dom_sf"/>
</dbReference>
<keyword evidence="2" id="KW-1185">Reference proteome</keyword>
<dbReference type="RefSeq" id="WP_189050213.1">
    <property type="nucleotide sequence ID" value="NZ_BMJQ01000013.1"/>
</dbReference>
<protein>
    <recommendedName>
        <fullName evidence="3">SciE type virulence protein</fullName>
    </recommendedName>
</protein>
<proteinExistence type="predicted"/>
<gene>
    <name evidence="1" type="ORF">GCM10011611_46160</name>
</gene>
<reference evidence="1" key="2">
    <citation type="submission" date="2020-09" db="EMBL/GenBank/DDBJ databases">
        <authorList>
            <person name="Sun Q."/>
            <person name="Zhou Y."/>
        </authorList>
    </citation>
    <scope>NUCLEOTIDE SEQUENCE</scope>
    <source>
        <strain evidence="1">CGMCC 1.15725</strain>
    </source>
</reference>
<dbReference type="InterPro" id="IPR009211">
    <property type="entry name" value="TagJ"/>
</dbReference>